<evidence type="ECO:0000256" key="4">
    <source>
        <dbReference type="ARBA" id="ARBA00023136"/>
    </source>
</evidence>
<keyword evidence="2 5" id="KW-0812">Transmembrane</keyword>
<dbReference type="InterPro" id="IPR003807">
    <property type="entry name" value="DUF202"/>
</dbReference>
<dbReference type="EMBL" id="NBXE01000030">
    <property type="protein sequence ID" value="RFA25663.1"/>
    <property type="molecule type" value="Genomic_DNA"/>
</dbReference>
<evidence type="ECO:0000256" key="1">
    <source>
        <dbReference type="ARBA" id="ARBA00004127"/>
    </source>
</evidence>
<evidence type="ECO:0000256" key="5">
    <source>
        <dbReference type="SAM" id="Phobius"/>
    </source>
</evidence>
<proteinExistence type="predicted"/>
<feature type="domain" description="DUF202" evidence="6">
    <location>
        <begin position="11"/>
        <end position="74"/>
    </location>
</feature>
<evidence type="ECO:0000256" key="2">
    <source>
        <dbReference type="ARBA" id="ARBA00022692"/>
    </source>
</evidence>
<evidence type="ECO:0000313" key="7">
    <source>
        <dbReference type="EMBL" id="RFA25663.1"/>
    </source>
</evidence>
<keyword evidence="4 5" id="KW-0472">Membrane</keyword>
<organism evidence="7 8">
    <name type="scientific">Subtercola boreus</name>
    <dbReference type="NCBI Taxonomy" id="120213"/>
    <lineage>
        <taxon>Bacteria</taxon>
        <taxon>Bacillati</taxon>
        <taxon>Actinomycetota</taxon>
        <taxon>Actinomycetes</taxon>
        <taxon>Micrococcales</taxon>
        <taxon>Microbacteriaceae</taxon>
        <taxon>Subtercola</taxon>
    </lineage>
</organism>
<keyword evidence="3 5" id="KW-1133">Transmembrane helix</keyword>
<evidence type="ECO:0000259" key="6">
    <source>
        <dbReference type="Pfam" id="PF02656"/>
    </source>
</evidence>
<dbReference type="AlphaFoldDB" id="A0A3E0W7S7"/>
<comment type="caution">
    <text evidence="7">The sequence shown here is derived from an EMBL/GenBank/DDBJ whole genome shotgun (WGS) entry which is preliminary data.</text>
</comment>
<feature type="transmembrane region" description="Helical" evidence="5">
    <location>
        <begin position="90"/>
        <end position="114"/>
    </location>
</feature>
<dbReference type="RefSeq" id="WP_116419423.1">
    <property type="nucleotide sequence ID" value="NZ_NBXC01000025.1"/>
</dbReference>
<name>A0A3E0W7S7_9MICO</name>
<gene>
    <name evidence="7" type="ORF">B7R25_13205</name>
</gene>
<feature type="transmembrane region" description="Helical" evidence="5">
    <location>
        <begin position="47"/>
        <end position="69"/>
    </location>
</feature>
<sequence>MSGGDGNDVFDPGLQVERTALAWQRTALALIAGSLVGARVLAPTTGWGGIGLGVLGALLGLFVLARSGIRYRHTHGALTTNRRAPGPLPGALLMGVLAAAVLVAGVVALLYVALHAG</sequence>
<protein>
    <recommendedName>
        <fullName evidence="6">DUF202 domain-containing protein</fullName>
    </recommendedName>
</protein>
<evidence type="ECO:0000313" key="8">
    <source>
        <dbReference type="Proteomes" id="UP000257080"/>
    </source>
</evidence>
<dbReference type="GO" id="GO:0012505">
    <property type="term" value="C:endomembrane system"/>
    <property type="evidence" value="ECO:0007669"/>
    <property type="project" value="UniProtKB-SubCell"/>
</dbReference>
<dbReference type="OrthoDB" id="3701077at2"/>
<evidence type="ECO:0000256" key="3">
    <source>
        <dbReference type="ARBA" id="ARBA00022989"/>
    </source>
</evidence>
<dbReference type="Proteomes" id="UP000257080">
    <property type="component" value="Unassembled WGS sequence"/>
</dbReference>
<comment type="subcellular location">
    <subcellularLocation>
        <location evidence="1">Endomembrane system</location>
        <topology evidence="1">Multi-pass membrane protein</topology>
    </subcellularLocation>
</comment>
<reference evidence="7 8" key="1">
    <citation type="submission" date="2017-04" db="EMBL/GenBank/DDBJ databases">
        <title>Comparative genome analysis of Subtercola boreus.</title>
        <authorList>
            <person name="Cho Y.-J."/>
            <person name="Cho A."/>
            <person name="Kim O.-S."/>
            <person name="Lee J.-I."/>
        </authorList>
    </citation>
    <scope>NUCLEOTIDE SEQUENCE [LARGE SCALE GENOMIC DNA]</scope>
    <source>
        <strain evidence="7 8">P28004</strain>
    </source>
</reference>
<accession>A0A3E0W7S7</accession>
<dbReference type="Pfam" id="PF02656">
    <property type="entry name" value="DUF202"/>
    <property type="match status" value="1"/>
</dbReference>